<reference evidence="2" key="1">
    <citation type="submission" date="2023-12" db="EMBL/GenBank/DDBJ databases">
        <title>Genome assembly of Anisodus tanguticus.</title>
        <authorList>
            <person name="Wang Y.-J."/>
        </authorList>
    </citation>
    <scope>NUCLEOTIDE SEQUENCE</scope>
    <source>
        <strain evidence="2">KB-2021</strain>
        <tissue evidence="2">Leaf</tissue>
    </source>
</reference>
<organism evidence="2 3">
    <name type="scientific">Anisodus tanguticus</name>
    <dbReference type="NCBI Taxonomy" id="243964"/>
    <lineage>
        <taxon>Eukaryota</taxon>
        <taxon>Viridiplantae</taxon>
        <taxon>Streptophyta</taxon>
        <taxon>Embryophyta</taxon>
        <taxon>Tracheophyta</taxon>
        <taxon>Spermatophyta</taxon>
        <taxon>Magnoliopsida</taxon>
        <taxon>eudicotyledons</taxon>
        <taxon>Gunneridae</taxon>
        <taxon>Pentapetalae</taxon>
        <taxon>asterids</taxon>
        <taxon>lamiids</taxon>
        <taxon>Solanales</taxon>
        <taxon>Solanaceae</taxon>
        <taxon>Solanoideae</taxon>
        <taxon>Hyoscyameae</taxon>
        <taxon>Anisodus</taxon>
    </lineage>
</organism>
<gene>
    <name evidence="2" type="ORF">RND71_026389</name>
</gene>
<evidence type="ECO:0000313" key="3">
    <source>
        <dbReference type="Proteomes" id="UP001291623"/>
    </source>
</evidence>
<accession>A0AAE1RMA6</accession>
<dbReference type="EMBL" id="JAVYJV010000014">
    <property type="protein sequence ID" value="KAK4354195.1"/>
    <property type="molecule type" value="Genomic_DNA"/>
</dbReference>
<dbReference type="AlphaFoldDB" id="A0AAE1RMA6"/>
<evidence type="ECO:0000313" key="2">
    <source>
        <dbReference type="EMBL" id="KAK4354195.1"/>
    </source>
</evidence>
<protein>
    <submittedName>
        <fullName evidence="2">Uncharacterized protein</fullName>
    </submittedName>
</protein>
<name>A0AAE1RMA6_9SOLA</name>
<comment type="caution">
    <text evidence="2">The sequence shown here is derived from an EMBL/GenBank/DDBJ whole genome shotgun (WGS) entry which is preliminary data.</text>
</comment>
<dbReference type="Proteomes" id="UP001291623">
    <property type="component" value="Unassembled WGS sequence"/>
</dbReference>
<sequence>MEKMGVGDKWANAQHTYKNNQEHGGRKINRPGPNKKHIPNLLEHSDFTEMVSKARDRTSLIAGSEIFKLETDWGTDSFLPCISLTLQANNFPQDFLSTVSLFS</sequence>
<proteinExistence type="predicted"/>
<feature type="region of interest" description="Disordered" evidence="1">
    <location>
        <begin position="1"/>
        <end position="40"/>
    </location>
</feature>
<evidence type="ECO:0000256" key="1">
    <source>
        <dbReference type="SAM" id="MobiDB-lite"/>
    </source>
</evidence>
<feature type="compositionally biased region" description="Basic residues" evidence="1">
    <location>
        <begin position="26"/>
        <end position="38"/>
    </location>
</feature>
<keyword evidence="3" id="KW-1185">Reference proteome</keyword>